<evidence type="ECO:0000256" key="2">
    <source>
        <dbReference type="SAM" id="Phobius"/>
    </source>
</evidence>
<dbReference type="PANTHER" id="PTHR33115:SF46">
    <property type="entry name" value="OS05G0141200 PROTEIN"/>
    <property type="match status" value="1"/>
</dbReference>
<feature type="region of interest" description="Disordered" evidence="1">
    <location>
        <begin position="136"/>
        <end position="158"/>
    </location>
</feature>
<proteinExistence type="predicted"/>
<dbReference type="EnsemblPlants" id="ORUFI05G02880.1">
    <property type="protein sequence ID" value="ORUFI05G02880.1"/>
    <property type="gene ID" value="ORUFI05G02880"/>
</dbReference>
<name>A0A0E0PHA5_ORYRU</name>
<dbReference type="InterPro" id="IPR016024">
    <property type="entry name" value="ARM-type_fold"/>
</dbReference>
<keyword evidence="2" id="KW-0812">Transmembrane</keyword>
<protein>
    <submittedName>
        <fullName evidence="3">Uncharacterized protein</fullName>
    </submittedName>
</protein>
<evidence type="ECO:0000256" key="1">
    <source>
        <dbReference type="SAM" id="MobiDB-lite"/>
    </source>
</evidence>
<dbReference type="Proteomes" id="UP000008022">
    <property type="component" value="Unassembled WGS sequence"/>
</dbReference>
<dbReference type="InterPro" id="IPR011989">
    <property type="entry name" value="ARM-like"/>
</dbReference>
<dbReference type="HOGENOM" id="CLU_006857_0_0_1"/>
<dbReference type="AlphaFoldDB" id="A0A0E0PHA5"/>
<keyword evidence="2" id="KW-1133">Transmembrane helix</keyword>
<organism evidence="3 4">
    <name type="scientific">Oryza rufipogon</name>
    <name type="common">Brownbeard rice</name>
    <name type="synonym">Asian wild rice</name>
    <dbReference type="NCBI Taxonomy" id="4529"/>
    <lineage>
        <taxon>Eukaryota</taxon>
        <taxon>Viridiplantae</taxon>
        <taxon>Streptophyta</taxon>
        <taxon>Embryophyta</taxon>
        <taxon>Tracheophyta</taxon>
        <taxon>Spermatophyta</taxon>
        <taxon>Magnoliopsida</taxon>
        <taxon>Liliopsida</taxon>
        <taxon>Poales</taxon>
        <taxon>Poaceae</taxon>
        <taxon>BOP clade</taxon>
        <taxon>Oryzoideae</taxon>
        <taxon>Oryzeae</taxon>
        <taxon>Oryzinae</taxon>
        <taxon>Oryza</taxon>
    </lineage>
</organism>
<evidence type="ECO:0000313" key="4">
    <source>
        <dbReference type="Proteomes" id="UP000008022"/>
    </source>
</evidence>
<dbReference type="PANTHER" id="PTHR33115">
    <property type="entry name" value="ARM REPEAT SUPERFAMILY PROTEIN"/>
    <property type="match status" value="1"/>
</dbReference>
<feature type="transmembrane region" description="Helical" evidence="2">
    <location>
        <begin position="173"/>
        <end position="197"/>
    </location>
</feature>
<dbReference type="SUPFAM" id="SSF48371">
    <property type="entry name" value="ARM repeat"/>
    <property type="match status" value="1"/>
</dbReference>
<keyword evidence="4" id="KW-1185">Reference proteome</keyword>
<reference evidence="4" key="1">
    <citation type="submission" date="2013-06" db="EMBL/GenBank/DDBJ databases">
        <authorList>
            <person name="Zhao Q."/>
        </authorList>
    </citation>
    <scope>NUCLEOTIDE SEQUENCE</scope>
    <source>
        <strain evidence="4">cv. W1943</strain>
    </source>
</reference>
<reference evidence="3" key="2">
    <citation type="submission" date="2015-06" db="UniProtKB">
        <authorList>
            <consortium name="EnsemblPlants"/>
        </authorList>
    </citation>
    <scope>IDENTIFICATION</scope>
</reference>
<feature type="compositionally biased region" description="Low complexity" evidence="1">
    <location>
        <begin position="140"/>
        <end position="149"/>
    </location>
</feature>
<feature type="transmembrane region" description="Helical" evidence="2">
    <location>
        <begin position="227"/>
        <end position="253"/>
    </location>
</feature>
<feature type="transmembrane region" description="Helical" evidence="2">
    <location>
        <begin position="46"/>
        <end position="74"/>
    </location>
</feature>
<dbReference type="STRING" id="4529.A0A0E0PHA5"/>
<keyword evidence="2" id="KW-0472">Membrane</keyword>
<feature type="transmembrane region" description="Helical" evidence="2">
    <location>
        <begin position="86"/>
        <end position="104"/>
    </location>
</feature>
<dbReference type="Gramene" id="ORUFI05G02880.1">
    <property type="protein sequence ID" value="ORUFI05G02880.1"/>
    <property type="gene ID" value="ORUFI05G02880"/>
</dbReference>
<accession>A0A0E0PHA5</accession>
<dbReference type="eggNOG" id="ENOG502RRQD">
    <property type="taxonomic scope" value="Eukaryota"/>
</dbReference>
<sequence length="957" mass="108845">MAFFLPMPARVIERNYTMDESTSALDGDEKRRSRKESPLPEEKFNIFLLCTAFVYRVMNGLGTLATIWATVVLLGGFSTLVKKQDFWYVTVIAFVQSIGILGGYEDPAHQIFLHAPEALIKNREAEAWERRKSWWRRRGTQQQQQQQPRGRPRRRKQEEKARKWCDDIYGFQAFLGIAIYVAMWLGKVAAVATCIALSSKRLEKQDYLESGDNEKGDHQNIRWSLNIFYSLVLAQGIIFICMLLNPLTVYFVLKVRRKYKLFEPSGLKIIYRYKKYNYLGFIAGNVRATLNMHLVTFAKNLAVSNTIDDQLAGVRAMDRILMSVEFRSLALRRLRASMEPDDLGKLIDMLGFVSTMEEEQNIIRGHAARVVLKFSPDLMLQSYPQILYLISSSLLSTSNKRVCKCNMDSDLVWFGLHILDKLTDNPENCRKAKDDDSDLLLPMIIDLANLCGHGHGNSVRSNTTISDSWIEQEIIPLLQKEDDIPLPFINKIDQEIIVGMALNILSKLIAVPGEAGEKLRKETSKDLHFLTNTGMIMEHVEATRVISCLAVDKEARQDIGKLPEIIKKLKDCLLSKTPYVNMTKVAAKLLLMEYTSEELLNRVLLFIEENRTVEDQSFSLPISAFIEELYLDQLPQSVVQRLDLEDVLSSPRVNHSEAAAKALILLTTGCENNVEAFLKGINEKELNKIVNVLSSEDRDKEKRRALAQFEGRHHLDPETLRIVKKIILAEGEEQETSMHAKLLQNLRAYSGPKEFDEYMKLIDAALPKVLKAVVDAVATLEDPSSSENLNHVKDDLWIKQGKVLESFIGLAVQICRSPNATSDFSTALKDANLTVHTFIKKLKKILEVYRSPSTDFPCIRVSTLELITWMVEENSSYREILLKCGIYEELNEVARTARKLESFKLFHCGVGIPTDGPIECISSRATELQEKLQQSPNFEKRYICYGEHASSISVLIA</sequence>
<dbReference type="Gene3D" id="1.25.10.10">
    <property type="entry name" value="Leucine-rich Repeat Variant"/>
    <property type="match status" value="1"/>
</dbReference>
<dbReference type="OMA" id="WMVEENS"/>
<evidence type="ECO:0000313" key="3">
    <source>
        <dbReference type="EnsemblPlants" id="ORUFI05G02880.1"/>
    </source>
</evidence>